<dbReference type="OrthoDB" id="4557232at2"/>
<protein>
    <submittedName>
        <fullName evidence="1">Uncharacterized protein</fullName>
    </submittedName>
</protein>
<comment type="caution">
    <text evidence="1">The sequence shown here is derived from an EMBL/GenBank/DDBJ whole genome shotgun (WGS) entry which is preliminary data.</text>
</comment>
<reference evidence="1 2" key="1">
    <citation type="submission" date="2019-03" db="EMBL/GenBank/DDBJ databases">
        <title>Genomic Encyclopedia of Type Strains, Phase IV (KMG-IV): sequencing the most valuable type-strain genomes for metagenomic binning, comparative biology and taxonomic classification.</title>
        <authorList>
            <person name="Goeker M."/>
        </authorList>
    </citation>
    <scope>NUCLEOTIDE SEQUENCE [LARGE SCALE GENOMIC DNA]</scope>
    <source>
        <strain evidence="1 2">DSM 44684</strain>
    </source>
</reference>
<organism evidence="1 2">
    <name type="scientific">Nocardia alba</name>
    <dbReference type="NCBI Taxonomy" id="225051"/>
    <lineage>
        <taxon>Bacteria</taxon>
        <taxon>Bacillati</taxon>
        <taxon>Actinomycetota</taxon>
        <taxon>Actinomycetes</taxon>
        <taxon>Mycobacteriales</taxon>
        <taxon>Nocardiaceae</taxon>
        <taxon>Nocardia</taxon>
    </lineage>
</organism>
<evidence type="ECO:0000313" key="2">
    <source>
        <dbReference type="Proteomes" id="UP000294856"/>
    </source>
</evidence>
<dbReference type="STRING" id="1210063.GCA_001612665_04724"/>
<keyword evidence="2" id="KW-1185">Reference proteome</keyword>
<accession>A0A4R1FZ74</accession>
<proteinExistence type="predicted"/>
<sequence length="91" mass="9685">MNTATTLSIEVTGFAGPARLYELSEPLSGNNHVIVWTQQAFGRQSAEAVIVAARPDGSAVTMTKLPGSYIHPDATHEGALWLAGYEVKEVS</sequence>
<dbReference type="EMBL" id="SMFR01000001">
    <property type="protein sequence ID" value="TCK00544.1"/>
    <property type="molecule type" value="Genomic_DNA"/>
</dbReference>
<evidence type="ECO:0000313" key="1">
    <source>
        <dbReference type="EMBL" id="TCK00544.1"/>
    </source>
</evidence>
<name>A0A4R1FZ74_9NOCA</name>
<dbReference type="Proteomes" id="UP000294856">
    <property type="component" value="Unassembled WGS sequence"/>
</dbReference>
<gene>
    <name evidence="1" type="ORF">DFR71_1547</name>
</gene>
<dbReference type="RefSeq" id="WP_067455217.1">
    <property type="nucleotide sequence ID" value="NZ_SMFR01000001.1"/>
</dbReference>
<dbReference type="AlphaFoldDB" id="A0A4R1FZ74"/>